<keyword evidence="13" id="KW-1185">Reference proteome</keyword>
<evidence type="ECO:0000256" key="4">
    <source>
        <dbReference type="ARBA" id="ARBA00022722"/>
    </source>
</evidence>
<evidence type="ECO:0000313" key="13">
    <source>
        <dbReference type="Proteomes" id="UP000492821"/>
    </source>
</evidence>
<evidence type="ECO:0000256" key="5">
    <source>
        <dbReference type="ARBA" id="ARBA00022801"/>
    </source>
</evidence>
<dbReference type="Proteomes" id="UP000492821">
    <property type="component" value="Unassembled WGS sequence"/>
</dbReference>
<dbReference type="Pfam" id="PF17216">
    <property type="entry name" value="Rrp44_CSD1"/>
    <property type="match status" value="1"/>
</dbReference>
<dbReference type="InterPro" id="IPR022966">
    <property type="entry name" value="RNase_II/R_CS"/>
</dbReference>
<keyword evidence="5" id="KW-0378">Hydrolase</keyword>
<accession>A0A7E4VF69</accession>
<dbReference type="GO" id="GO:0000176">
    <property type="term" value="C:nuclear exosome (RNase complex)"/>
    <property type="evidence" value="ECO:0007669"/>
    <property type="project" value="TreeGrafter"/>
</dbReference>
<evidence type="ECO:0000256" key="8">
    <source>
        <dbReference type="ARBA" id="ARBA00022884"/>
    </source>
</evidence>
<dbReference type="InterPro" id="IPR033770">
    <property type="entry name" value="RRP44_S1"/>
</dbReference>
<dbReference type="Pfam" id="PF17849">
    <property type="entry name" value="OB_Dis3"/>
    <property type="match status" value="1"/>
</dbReference>
<dbReference type="Gene3D" id="2.40.50.700">
    <property type="match status" value="1"/>
</dbReference>
<comment type="similarity">
    <text evidence="2 10">Belongs to the RNR ribonuclease family.</text>
</comment>
<dbReference type="PANTHER" id="PTHR23355:SF35">
    <property type="entry name" value="EXOSOME COMPLEX EXONUCLEASE RRP44"/>
    <property type="match status" value="1"/>
</dbReference>
<sequence>MELNVIDSGISRRILVHDWFLDDDNIVPRVVEQYLRTDLPCGLKDCKSCTLPKYSALEPRNEALAKVAPFKHTIIMDIPTMTRFVDLLEDDHIDNAVIIQTHWEHLSTTNPQIARKIDKILKGGEKHLAFLMNDMMEGTFVNPEDFESKEEELHHKLIVAAGFLKKHWESLDIKPVIVVSTDEAKEAFLKDYEFVTTVGEYVDSMGDKADLALRIQYLLKQEDTGPSIYPEYLQLNDVDQGLAAGKYQKGAFRVSPENYLEATVSFGVDYAESWFIQGRVSMNRACQGDIVVVELLPKDQWTLPEKVLRMREADEEMEEESAYMAETAAETAEPASKKAKKTPKAAAKPAADDEFQPLPTARVVAVLKRNWRDYCGLMLPSFQADGTDGLFSAFDKSIPRIRVEDPLYQEIVGKIVVVAIDDWPVDSHYPRGHLIQIIGNNGDQAAEEKMVLMEHDIRYEPFNANVLACLPKMPWVPNPESFRKDLTHLDICSVDPEGCTDIDDALHCVKNADGTYEVGVHIADVTHFLRPGTAMDNEASLRSTSVYLCGRRIDMLPDLLSSNLCSLRGGEVRYAFSVVWQLNEDSDVIKAEFHKSVIKSRAALTYQKAQEMIDDKKAKDSISESLRGLLHLSKKLKAKRFRDGALSLASSEIRFDIDPDTGTPLAVQEKKHLPTMSMVEEFMLLANVSVAKRIYEEYPDFAVLRRHPIPPKEQYEPLVRAADALGFKIDPSTGKTLADSLDKAVDPSNPVVNRMLRMLATRCMTQAVYFISSTMTPDKFLHFGLAAPLYTHFTSPIRRYADVMVHRLLASAIGADELHKEMLNKIWLIKQSDIMNYRHKKAQYASRASILLHTYLMIKGLENEVLEAFIVNIRKNGIQVQIPKYGLESIIFFTKSFSKERRNEDFVDYAKLNIRPFQKVKVSVSMVEKNLRRRVEVKLIEPKVDCVSADADVAAY</sequence>
<keyword evidence="3" id="KW-0698">rRNA processing</keyword>
<proteinExistence type="inferred from homology"/>
<reference evidence="13" key="1">
    <citation type="journal article" date="2013" name="Genetics">
        <title>The draft genome and transcriptome of Panagrellus redivivus are shaped by the harsh demands of a free-living lifestyle.</title>
        <authorList>
            <person name="Srinivasan J."/>
            <person name="Dillman A.R."/>
            <person name="Macchietto M.G."/>
            <person name="Heikkinen L."/>
            <person name="Lakso M."/>
            <person name="Fracchia K.M."/>
            <person name="Antoshechkin I."/>
            <person name="Mortazavi A."/>
            <person name="Wong G."/>
            <person name="Sternberg P.W."/>
        </authorList>
    </citation>
    <scope>NUCLEOTIDE SEQUENCE [LARGE SCALE GENOMIC DNA]</scope>
    <source>
        <strain evidence="13">MT8872</strain>
    </source>
</reference>
<feature type="region of interest" description="Disordered" evidence="11">
    <location>
        <begin position="329"/>
        <end position="351"/>
    </location>
</feature>
<dbReference type="Pfam" id="PF17215">
    <property type="entry name" value="Rrp44_S1"/>
    <property type="match status" value="1"/>
</dbReference>
<protein>
    <submittedName>
        <fullName evidence="14">S1 motif domain-containing protein</fullName>
    </submittedName>
</protein>
<keyword evidence="6" id="KW-0271">Exosome</keyword>
<dbReference type="InterPro" id="IPR033771">
    <property type="entry name" value="Rrp44_CSD1"/>
</dbReference>
<dbReference type="InterPro" id="IPR050180">
    <property type="entry name" value="RNR_Ribonuclease"/>
</dbReference>
<dbReference type="Gene3D" id="2.40.50.690">
    <property type="match status" value="1"/>
</dbReference>
<evidence type="ECO:0000256" key="10">
    <source>
        <dbReference type="RuleBase" id="RU003901"/>
    </source>
</evidence>
<dbReference type="InterPro" id="IPR003029">
    <property type="entry name" value="S1_domain"/>
</dbReference>
<evidence type="ECO:0000256" key="1">
    <source>
        <dbReference type="ARBA" id="ARBA00004123"/>
    </source>
</evidence>
<keyword evidence="7" id="KW-0269">Exonuclease</keyword>
<dbReference type="GO" id="GO:0006364">
    <property type="term" value="P:rRNA processing"/>
    <property type="evidence" value="ECO:0007669"/>
    <property type="project" value="UniProtKB-KW"/>
</dbReference>
<evidence type="ECO:0000259" key="12">
    <source>
        <dbReference type="PROSITE" id="PS50126"/>
    </source>
</evidence>
<dbReference type="PROSITE" id="PS50126">
    <property type="entry name" value="S1"/>
    <property type="match status" value="1"/>
</dbReference>
<dbReference type="GO" id="GO:0000175">
    <property type="term" value="F:3'-5'-RNA exonuclease activity"/>
    <property type="evidence" value="ECO:0007669"/>
    <property type="project" value="TreeGrafter"/>
</dbReference>
<dbReference type="GO" id="GO:0003723">
    <property type="term" value="F:RNA binding"/>
    <property type="evidence" value="ECO:0007669"/>
    <property type="project" value="UniProtKB-KW"/>
</dbReference>
<dbReference type="SMART" id="SM00955">
    <property type="entry name" value="RNB"/>
    <property type="match status" value="1"/>
</dbReference>
<dbReference type="GO" id="GO:0000177">
    <property type="term" value="C:cytoplasmic exosome (RNase complex)"/>
    <property type="evidence" value="ECO:0007669"/>
    <property type="project" value="TreeGrafter"/>
</dbReference>
<evidence type="ECO:0000256" key="3">
    <source>
        <dbReference type="ARBA" id="ARBA00022552"/>
    </source>
</evidence>
<dbReference type="AlphaFoldDB" id="A0A7E4VF69"/>
<dbReference type="PROSITE" id="PS01175">
    <property type="entry name" value="RIBONUCLEASE_II"/>
    <property type="match status" value="1"/>
</dbReference>
<evidence type="ECO:0000256" key="6">
    <source>
        <dbReference type="ARBA" id="ARBA00022835"/>
    </source>
</evidence>
<keyword evidence="9" id="KW-0539">Nucleus</keyword>
<keyword evidence="4" id="KW-0540">Nuclease</keyword>
<dbReference type="Gene3D" id="2.40.50.140">
    <property type="entry name" value="Nucleic acid-binding proteins"/>
    <property type="match status" value="1"/>
</dbReference>
<dbReference type="InterPro" id="IPR001900">
    <property type="entry name" value="RNase_II/R"/>
</dbReference>
<dbReference type="GO" id="GO:0016075">
    <property type="term" value="P:rRNA catabolic process"/>
    <property type="evidence" value="ECO:0007669"/>
    <property type="project" value="TreeGrafter"/>
</dbReference>
<keyword evidence="8" id="KW-0694">RNA-binding</keyword>
<dbReference type="WBParaSite" id="Pan_g19760.t1">
    <property type="protein sequence ID" value="Pan_g19760.t1"/>
    <property type="gene ID" value="Pan_g19760"/>
</dbReference>
<evidence type="ECO:0000256" key="11">
    <source>
        <dbReference type="SAM" id="MobiDB-lite"/>
    </source>
</evidence>
<dbReference type="Gene3D" id="3.40.50.1010">
    <property type="entry name" value="5'-nuclease"/>
    <property type="match status" value="1"/>
</dbReference>
<evidence type="ECO:0000256" key="7">
    <source>
        <dbReference type="ARBA" id="ARBA00022839"/>
    </source>
</evidence>
<feature type="domain" description="S1 motif" evidence="12">
    <location>
        <begin position="863"/>
        <end position="940"/>
    </location>
</feature>
<dbReference type="GO" id="GO:0004519">
    <property type="term" value="F:endonuclease activity"/>
    <property type="evidence" value="ECO:0007669"/>
    <property type="project" value="TreeGrafter"/>
</dbReference>
<organism evidence="13 14">
    <name type="scientific">Panagrellus redivivus</name>
    <name type="common">Microworm</name>
    <dbReference type="NCBI Taxonomy" id="6233"/>
    <lineage>
        <taxon>Eukaryota</taxon>
        <taxon>Metazoa</taxon>
        <taxon>Ecdysozoa</taxon>
        <taxon>Nematoda</taxon>
        <taxon>Chromadorea</taxon>
        <taxon>Rhabditida</taxon>
        <taxon>Tylenchina</taxon>
        <taxon>Panagrolaimomorpha</taxon>
        <taxon>Panagrolaimoidea</taxon>
        <taxon>Panagrolaimidae</taxon>
        <taxon>Panagrellus</taxon>
    </lineage>
</organism>
<comment type="subcellular location">
    <subcellularLocation>
        <location evidence="1">Nucleus</location>
    </subcellularLocation>
</comment>
<dbReference type="Pfam" id="PF00773">
    <property type="entry name" value="RNB"/>
    <property type="match status" value="1"/>
</dbReference>
<dbReference type="InterPro" id="IPR012340">
    <property type="entry name" value="NA-bd_OB-fold"/>
</dbReference>
<reference evidence="14" key="2">
    <citation type="submission" date="2020-10" db="UniProtKB">
        <authorList>
            <consortium name="WormBaseParasite"/>
        </authorList>
    </citation>
    <scope>IDENTIFICATION</scope>
</reference>
<dbReference type="PANTHER" id="PTHR23355">
    <property type="entry name" value="RIBONUCLEASE"/>
    <property type="match status" value="1"/>
</dbReference>
<dbReference type="InterPro" id="IPR041505">
    <property type="entry name" value="Dis3_CSD2"/>
</dbReference>
<name>A0A7E4VF69_PANRE</name>
<evidence type="ECO:0000256" key="2">
    <source>
        <dbReference type="ARBA" id="ARBA00005785"/>
    </source>
</evidence>
<dbReference type="GO" id="GO:0071031">
    <property type="term" value="P:nuclear mRNA surveillance of mRNA 3'-end processing"/>
    <property type="evidence" value="ECO:0007669"/>
    <property type="project" value="TreeGrafter"/>
</dbReference>
<evidence type="ECO:0000313" key="14">
    <source>
        <dbReference type="WBParaSite" id="Pan_g19760.t1"/>
    </source>
</evidence>
<evidence type="ECO:0000256" key="9">
    <source>
        <dbReference type="ARBA" id="ARBA00023242"/>
    </source>
</evidence>
<dbReference type="SUPFAM" id="SSF50249">
    <property type="entry name" value="Nucleic acid-binding proteins"/>
    <property type="match status" value="3"/>
</dbReference>